<evidence type="ECO:0000256" key="1">
    <source>
        <dbReference type="SAM" id="MobiDB-lite"/>
    </source>
</evidence>
<dbReference type="PROSITE" id="PS51257">
    <property type="entry name" value="PROKAR_LIPOPROTEIN"/>
    <property type="match status" value="1"/>
</dbReference>
<feature type="compositionally biased region" description="Pro residues" evidence="1">
    <location>
        <begin position="53"/>
        <end position="68"/>
    </location>
</feature>
<organism evidence="2">
    <name type="scientific">Thermorudis sp</name>
    <dbReference type="NCBI Taxonomy" id="1969470"/>
    <lineage>
        <taxon>Bacteria</taxon>
        <taxon>Pseudomonadati</taxon>
        <taxon>Thermomicrobiota</taxon>
        <taxon>Thermomicrobia</taxon>
        <taxon>Thermomicrobia incertae sedis</taxon>
        <taxon>Thermorudis</taxon>
    </lineage>
</organism>
<name>A0A7C2WQ92_9BACT</name>
<sequence>MELKRWIVLLAVVLLLGAGCRLGGESGTPTPTAGVTPTRPVATPTVAATAPASPVPQTPNPSSTPPPGSILVQPPDAFLVAQSGEQKASFGAFYWVHETGYAAEVTSRGFEIQSQPLAVQAGETVQVELRGGPAPEKVALEVFPEEGNKDRIAPQEGAMVAFIPRTGPAASAELAGSDGRYSWVTDVLPGNYFVRLRVEWPEPARNPVPGRKPMAEYSFYMTVQ</sequence>
<accession>A0A7C2WQ92</accession>
<feature type="region of interest" description="Disordered" evidence="1">
    <location>
        <begin position="48"/>
        <end position="69"/>
    </location>
</feature>
<reference evidence="2" key="1">
    <citation type="journal article" date="2020" name="mSystems">
        <title>Genome- and Community-Level Interaction Insights into Carbon Utilization and Element Cycling Functions of Hydrothermarchaeota in Hydrothermal Sediment.</title>
        <authorList>
            <person name="Zhou Z."/>
            <person name="Liu Y."/>
            <person name="Xu W."/>
            <person name="Pan J."/>
            <person name="Luo Z.H."/>
            <person name="Li M."/>
        </authorList>
    </citation>
    <scope>NUCLEOTIDE SEQUENCE [LARGE SCALE GENOMIC DNA]</scope>
    <source>
        <strain evidence="2">SpSt-192</strain>
    </source>
</reference>
<proteinExistence type="predicted"/>
<comment type="caution">
    <text evidence="2">The sequence shown here is derived from an EMBL/GenBank/DDBJ whole genome shotgun (WGS) entry which is preliminary data.</text>
</comment>
<evidence type="ECO:0000313" key="2">
    <source>
        <dbReference type="EMBL" id="HEX70357.1"/>
    </source>
</evidence>
<dbReference type="EMBL" id="DSID01000299">
    <property type="protein sequence ID" value="HEX70357.1"/>
    <property type="molecule type" value="Genomic_DNA"/>
</dbReference>
<gene>
    <name evidence="2" type="ORF">ENP13_03830</name>
</gene>
<dbReference type="AlphaFoldDB" id="A0A7C2WQ92"/>
<protein>
    <submittedName>
        <fullName evidence="2">Uncharacterized protein</fullName>
    </submittedName>
</protein>